<sequence length="148" mass="15084">MRESVVEDGVGTGDGVGGNWAVDGPEGADGMWVEGGLVVCGLEEVEVDGLEADEVGGLWIGLLRFMGNGWGVGLRGMSQKGRYEVGLVDGVVVVGEGVLLVVGVGSGSESIKPKSGWGICIEHHGKTGFGDVAVLPFGPTILFGCVRA</sequence>
<proteinExistence type="predicted"/>
<accession>A0ACB8Z7V6</accession>
<reference evidence="2" key="1">
    <citation type="journal article" date="2022" name="Mol. Ecol. Resour.">
        <title>The genomes of chicory, endive, great burdock and yacon provide insights into Asteraceae palaeo-polyploidization history and plant inulin production.</title>
        <authorList>
            <person name="Fan W."/>
            <person name="Wang S."/>
            <person name="Wang H."/>
            <person name="Wang A."/>
            <person name="Jiang F."/>
            <person name="Liu H."/>
            <person name="Zhao H."/>
            <person name="Xu D."/>
            <person name="Zhang Y."/>
        </authorList>
    </citation>
    <scope>NUCLEOTIDE SEQUENCE [LARGE SCALE GENOMIC DNA]</scope>
    <source>
        <strain evidence="2">cv. Yunnan</strain>
    </source>
</reference>
<evidence type="ECO:0000313" key="2">
    <source>
        <dbReference type="Proteomes" id="UP001056120"/>
    </source>
</evidence>
<keyword evidence="2" id="KW-1185">Reference proteome</keyword>
<name>A0ACB8Z7V6_9ASTR</name>
<dbReference type="Proteomes" id="UP001056120">
    <property type="component" value="Linkage Group LG26"/>
</dbReference>
<evidence type="ECO:0000313" key="1">
    <source>
        <dbReference type="EMBL" id="KAI3694072.1"/>
    </source>
</evidence>
<reference evidence="1 2" key="2">
    <citation type="journal article" date="2022" name="Mol. Ecol. Resour.">
        <title>The genomes of chicory, endive, great burdock and yacon provide insights into Asteraceae paleo-polyploidization history and plant inulin production.</title>
        <authorList>
            <person name="Fan W."/>
            <person name="Wang S."/>
            <person name="Wang H."/>
            <person name="Wang A."/>
            <person name="Jiang F."/>
            <person name="Liu H."/>
            <person name="Zhao H."/>
            <person name="Xu D."/>
            <person name="Zhang Y."/>
        </authorList>
    </citation>
    <scope>NUCLEOTIDE SEQUENCE [LARGE SCALE GENOMIC DNA]</scope>
    <source>
        <strain evidence="2">cv. Yunnan</strain>
        <tissue evidence="1">Leaves</tissue>
    </source>
</reference>
<protein>
    <submittedName>
        <fullName evidence="1">Uncharacterized protein</fullName>
    </submittedName>
</protein>
<gene>
    <name evidence="1" type="ORF">L1987_77031</name>
</gene>
<organism evidence="1 2">
    <name type="scientific">Smallanthus sonchifolius</name>
    <dbReference type="NCBI Taxonomy" id="185202"/>
    <lineage>
        <taxon>Eukaryota</taxon>
        <taxon>Viridiplantae</taxon>
        <taxon>Streptophyta</taxon>
        <taxon>Embryophyta</taxon>
        <taxon>Tracheophyta</taxon>
        <taxon>Spermatophyta</taxon>
        <taxon>Magnoliopsida</taxon>
        <taxon>eudicotyledons</taxon>
        <taxon>Gunneridae</taxon>
        <taxon>Pentapetalae</taxon>
        <taxon>asterids</taxon>
        <taxon>campanulids</taxon>
        <taxon>Asterales</taxon>
        <taxon>Asteraceae</taxon>
        <taxon>Asteroideae</taxon>
        <taxon>Heliantheae alliance</taxon>
        <taxon>Millerieae</taxon>
        <taxon>Smallanthus</taxon>
    </lineage>
</organism>
<dbReference type="EMBL" id="CM042043">
    <property type="protein sequence ID" value="KAI3694072.1"/>
    <property type="molecule type" value="Genomic_DNA"/>
</dbReference>
<comment type="caution">
    <text evidence="1">The sequence shown here is derived from an EMBL/GenBank/DDBJ whole genome shotgun (WGS) entry which is preliminary data.</text>
</comment>